<organism evidence="9 10">
    <name type="scientific">Bordetella bronchiseptica 00-P-2796</name>
    <dbReference type="NCBI Taxonomy" id="1331199"/>
    <lineage>
        <taxon>Bacteria</taxon>
        <taxon>Pseudomonadati</taxon>
        <taxon>Pseudomonadota</taxon>
        <taxon>Betaproteobacteria</taxon>
        <taxon>Burkholderiales</taxon>
        <taxon>Alcaligenaceae</taxon>
        <taxon>Bordetella</taxon>
    </lineage>
</organism>
<gene>
    <name evidence="9" type="ORF">L490_5157</name>
</gene>
<dbReference type="EMBL" id="JGWH01000102">
    <property type="protein sequence ID" value="KCV34401.1"/>
    <property type="molecule type" value="Genomic_DNA"/>
</dbReference>
<feature type="transmembrane region" description="Helical" evidence="7">
    <location>
        <begin position="216"/>
        <end position="235"/>
    </location>
</feature>
<protein>
    <submittedName>
        <fullName evidence="9">ABC transporter, permease protein</fullName>
    </submittedName>
</protein>
<accession>A0ABR4RF96</accession>
<feature type="transmembrane region" description="Helical" evidence="7">
    <location>
        <begin position="153"/>
        <end position="176"/>
    </location>
</feature>
<reference evidence="9 10" key="1">
    <citation type="submission" date="2014-03" db="EMBL/GenBank/DDBJ databases">
        <title>Genome sequence of Bordetella bronchiseptica.</title>
        <authorList>
            <person name="Harvill E."/>
            <person name="Goodfield L.L."/>
            <person name="Ivanov Y.V."/>
            <person name="Meyer J.A."/>
            <person name="Muse S.J."/>
            <person name="Jacobs N."/>
            <person name="Bendor L."/>
            <person name="Smallridge W.E."/>
            <person name="Brinkac L.M."/>
            <person name="Sanka R."/>
            <person name="Kim M."/>
            <person name="Losada L."/>
        </authorList>
    </citation>
    <scope>NUCLEOTIDE SEQUENCE [LARGE SCALE GENOMIC DNA]</scope>
    <source>
        <strain evidence="9 10">00-P-2796</strain>
    </source>
</reference>
<dbReference type="PROSITE" id="PS50928">
    <property type="entry name" value="ABC_TM1"/>
    <property type="match status" value="1"/>
</dbReference>
<evidence type="ECO:0000313" key="9">
    <source>
        <dbReference type="EMBL" id="KCV34401.1"/>
    </source>
</evidence>
<evidence type="ECO:0000313" key="10">
    <source>
        <dbReference type="Proteomes" id="UP000025756"/>
    </source>
</evidence>
<dbReference type="SUPFAM" id="SSF161098">
    <property type="entry name" value="MetI-like"/>
    <property type="match status" value="1"/>
</dbReference>
<dbReference type="PANTHER" id="PTHR30151">
    <property type="entry name" value="ALKANE SULFONATE ABC TRANSPORTER-RELATED, MEMBRANE SUBUNIT"/>
    <property type="match status" value="1"/>
</dbReference>
<feature type="transmembrane region" description="Helical" evidence="7">
    <location>
        <begin position="62"/>
        <end position="81"/>
    </location>
</feature>
<keyword evidence="4 7" id="KW-0812">Transmembrane</keyword>
<dbReference type="CDD" id="cd06261">
    <property type="entry name" value="TM_PBP2"/>
    <property type="match status" value="1"/>
</dbReference>
<comment type="subcellular location">
    <subcellularLocation>
        <location evidence="1 7">Cell membrane</location>
        <topology evidence="1 7">Multi-pass membrane protein</topology>
    </subcellularLocation>
</comment>
<keyword evidence="10" id="KW-1185">Reference proteome</keyword>
<name>A0ABR4RF96_BORBO</name>
<evidence type="ECO:0000259" key="8">
    <source>
        <dbReference type="PROSITE" id="PS50928"/>
    </source>
</evidence>
<evidence type="ECO:0000256" key="6">
    <source>
        <dbReference type="ARBA" id="ARBA00023136"/>
    </source>
</evidence>
<evidence type="ECO:0000256" key="2">
    <source>
        <dbReference type="ARBA" id="ARBA00022448"/>
    </source>
</evidence>
<dbReference type="InterPro" id="IPR000515">
    <property type="entry name" value="MetI-like"/>
</dbReference>
<comment type="similarity">
    <text evidence="7">Belongs to the binding-protein-dependent transport system permease family.</text>
</comment>
<proteinExistence type="inferred from homology"/>
<evidence type="ECO:0000256" key="7">
    <source>
        <dbReference type="RuleBase" id="RU363032"/>
    </source>
</evidence>
<feature type="transmembrane region" description="Helical" evidence="7">
    <location>
        <begin position="122"/>
        <end position="141"/>
    </location>
</feature>
<keyword evidence="6 7" id="KW-0472">Membrane</keyword>
<evidence type="ECO:0000256" key="4">
    <source>
        <dbReference type="ARBA" id="ARBA00022692"/>
    </source>
</evidence>
<evidence type="ECO:0000256" key="3">
    <source>
        <dbReference type="ARBA" id="ARBA00022475"/>
    </source>
</evidence>
<sequence>MIQWLLKAIPLIVLFVCWEFASRTFPTLALLLPPPSEVITAAMELMREGSLQRDVIASLRRVFVALGVAAGIGLPLGLLMGMSKGISWFLEPIINFFRPIPPLAWIPLSIVWLGVSEAQNEFIIFLGAFFPILLNAVQGIRQVDPQIVRAAKTLGASPLCIACTVLIPGALPSIFVGFRVGTGIAWMALVAGEIVAASSGLGYLIMQGRLLFRPDYIIVGMVVIGLIGLALDLLLREAQRRIMRWENT</sequence>
<evidence type="ECO:0000256" key="1">
    <source>
        <dbReference type="ARBA" id="ARBA00004651"/>
    </source>
</evidence>
<dbReference type="PANTHER" id="PTHR30151:SF0">
    <property type="entry name" value="ABC TRANSPORTER PERMEASE PROTEIN MJ0413-RELATED"/>
    <property type="match status" value="1"/>
</dbReference>
<dbReference type="Proteomes" id="UP000025756">
    <property type="component" value="Unassembled WGS sequence"/>
</dbReference>
<keyword evidence="5 7" id="KW-1133">Transmembrane helix</keyword>
<feature type="domain" description="ABC transmembrane type-1" evidence="8">
    <location>
        <begin position="55"/>
        <end position="235"/>
    </location>
</feature>
<comment type="caution">
    <text evidence="9">The sequence shown here is derived from an EMBL/GenBank/DDBJ whole genome shotgun (WGS) entry which is preliminary data.</text>
</comment>
<dbReference type="InterPro" id="IPR035906">
    <property type="entry name" value="MetI-like_sf"/>
</dbReference>
<dbReference type="Gene3D" id="1.10.3720.10">
    <property type="entry name" value="MetI-like"/>
    <property type="match status" value="1"/>
</dbReference>
<evidence type="ECO:0000256" key="5">
    <source>
        <dbReference type="ARBA" id="ARBA00022989"/>
    </source>
</evidence>
<keyword evidence="3" id="KW-1003">Cell membrane</keyword>
<feature type="transmembrane region" description="Helical" evidence="7">
    <location>
        <begin position="183"/>
        <end position="204"/>
    </location>
</feature>
<feature type="transmembrane region" description="Helical" evidence="7">
    <location>
        <begin position="93"/>
        <end position="115"/>
    </location>
</feature>
<keyword evidence="2 7" id="KW-0813">Transport</keyword>
<dbReference type="Pfam" id="PF00528">
    <property type="entry name" value="BPD_transp_1"/>
    <property type="match status" value="1"/>
</dbReference>